<reference evidence="3" key="1">
    <citation type="submission" date="2016-05" db="EMBL/GenBank/DDBJ databases">
        <title>Comparative genomics of biotechnologically important yeasts.</title>
        <authorList>
            <consortium name="DOE Joint Genome Institute"/>
            <person name="Riley R."/>
            <person name="Haridas S."/>
            <person name="Wolfe K.H."/>
            <person name="Lopes M.R."/>
            <person name="Hittinger C.T."/>
            <person name="Goker M."/>
            <person name="Salamov A."/>
            <person name="Wisecaver J."/>
            <person name="Long T.M."/>
            <person name="Aerts A.L."/>
            <person name="Barry K."/>
            <person name="Choi C."/>
            <person name="Clum A."/>
            <person name="Coughlan A.Y."/>
            <person name="Deshpande S."/>
            <person name="Douglass A.P."/>
            <person name="Hanson S.J."/>
            <person name="Klenk H.-P."/>
            <person name="Labutti K."/>
            <person name="Lapidus A."/>
            <person name="Lindquist E."/>
            <person name="Lipzen A."/>
            <person name="Meier-Kolthoff J.P."/>
            <person name="Ohm R.A."/>
            <person name="Otillar R.P."/>
            <person name="Pangilinan J."/>
            <person name="Peng Y."/>
            <person name="Rokas A."/>
            <person name="Rosa C.A."/>
            <person name="Scheuner C."/>
            <person name="Sibirny A.A."/>
            <person name="Slot J.C."/>
            <person name="Stielow J.B."/>
            <person name="Sun H."/>
            <person name="Kurtzman C.P."/>
            <person name="Blackwell M."/>
            <person name="Grigoriev I.V."/>
            <person name="Jeffries T.W."/>
        </authorList>
    </citation>
    <scope>NUCLEOTIDE SEQUENCE [LARGE SCALE GENOMIC DNA]</scope>
    <source>
        <strain evidence="3">NRRL Y-17324</strain>
    </source>
</reference>
<dbReference type="AlphaFoldDB" id="A0A1E4SP00"/>
<dbReference type="Proteomes" id="UP000094285">
    <property type="component" value="Unassembled WGS sequence"/>
</dbReference>
<organism evidence="2 3">
    <name type="scientific">Suhomyces tanzawaensis NRRL Y-17324</name>
    <dbReference type="NCBI Taxonomy" id="984487"/>
    <lineage>
        <taxon>Eukaryota</taxon>
        <taxon>Fungi</taxon>
        <taxon>Dikarya</taxon>
        <taxon>Ascomycota</taxon>
        <taxon>Saccharomycotina</taxon>
        <taxon>Pichiomycetes</taxon>
        <taxon>Debaryomycetaceae</taxon>
        <taxon>Suhomyces</taxon>
    </lineage>
</organism>
<evidence type="ECO:0000313" key="2">
    <source>
        <dbReference type="EMBL" id="ODV81137.1"/>
    </source>
</evidence>
<keyword evidence="3" id="KW-1185">Reference proteome</keyword>
<gene>
    <name evidence="2" type="ORF">CANTADRAFT_20675</name>
</gene>
<feature type="chain" id="PRO_5009162910" description="SnoaL-like domain-containing protein" evidence="1">
    <location>
        <begin position="19"/>
        <end position="161"/>
    </location>
</feature>
<dbReference type="GeneID" id="30980741"/>
<dbReference type="OrthoDB" id="2820488at2759"/>
<evidence type="ECO:0008006" key="4">
    <source>
        <dbReference type="Google" id="ProtNLM"/>
    </source>
</evidence>
<evidence type="ECO:0000313" key="3">
    <source>
        <dbReference type="Proteomes" id="UP000094285"/>
    </source>
</evidence>
<accession>A0A1E4SP00</accession>
<feature type="signal peptide" evidence="1">
    <location>
        <begin position="1"/>
        <end position="18"/>
    </location>
</feature>
<proteinExistence type="predicted"/>
<dbReference type="InterPro" id="IPR032710">
    <property type="entry name" value="NTF2-like_dom_sf"/>
</dbReference>
<dbReference type="RefSeq" id="XP_020066259.1">
    <property type="nucleotide sequence ID" value="XM_020206604.1"/>
</dbReference>
<keyword evidence="1" id="KW-0732">Signal</keyword>
<evidence type="ECO:0000256" key="1">
    <source>
        <dbReference type="SAM" id="SignalP"/>
    </source>
</evidence>
<dbReference type="EMBL" id="KV453910">
    <property type="protein sequence ID" value="ODV81137.1"/>
    <property type="molecule type" value="Genomic_DNA"/>
</dbReference>
<dbReference type="SUPFAM" id="SSF54427">
    <property type="entry name" value="NTF2-like"/>
    <property type="match status" value="1"/>
</dbReference>
<sequence>MRFSTAIAALSALVVVAAAPTESQDDKHLFHAPHCPPQWSSPEEQGLAFYEFVNTFYVEGNTTAALLNFVSPDYIQHNVYIDSGRDNAQKALEGIFKDSTITLVNVGFQNNVGYVHYKVTEEGSPVTAFVDVYRLNGTCVEEHWDVIQALPANATNPLALF</sequence>
<dbReference type="Gene3D" id="3.10.450.50">
    <property type="match status" value="1"/>
</dbReference>
<protein>
    <recommendedName>
        <fullName evidence="4">SnoaL-like domain-containing protein</fullName>
    </recommendedName>
</protein>
<name>A0A1E4SP00_9ASCO</name>